<dbReference type="InterPro" id="IPR036259">
    <property type="entry name" value="MFS_trans_sf"/>
</dbReference>
<dbReference type="InterPro" id="IPR011701">
    <property type="entry name" value="MFS"/>
</dbReference>
<comment type="subcellular location">
    <subcellularLocation>
        <location evidence="1">Membrane</location>
        <topology evidence="1">Multi-pass membrane protein</topology>
    </subcellularLocation>
</comment>
<feature type="transmembrane region" description="Helical" evidence="6">
    <location>
        <begin position="394"/>
        <end position="412"/>
    </location>
</feature>
<feature type="transmembrane region" description="Helical" evidence="6">
    <location>
        <begin position="299"/>
        <end position="321"/>
    </location>
</feature>
<keyword evidence="4 6" id="KW-1133">Transmembrane helix</keyword>
<accession>A0A6M2CH90</accession>
<feature type="transmembrane region" description="Helical" evidence="6">
    <location>
        <begin position="149"/>
        <end position="169"/>
    </location>
</feature>
<feature type="transmembrane region" description="Helical" evidence="6">
    <location>
        <begin position="61"/>
        <end position="81"/>
    </location>
</feature>
<evidence type="ECO:0000313" key="7">
    <source>
        <dbReference type="EMBL" id="NOV33183.1"/>
    </source>
</evidence>
<keyword evidence="5 6" id="KW-0472">Membrane</keyword>
<dbReference type="VEuPathDB" id="VectorBase:LOC119179956"/>
<proteinExistence type="predicted"/>
<name>A0A6M2CH90_RHIMP</name>
<reference evidence="7" key="1">
    <citation type="submission" date="2019-09" db="EMBL/GenBank/DDBJ databases">
        <title>Organ-specific transcriptomic study of the physiology of the cattle tick, Rhipicephalus microplus.</title>
        <authorList>
            <person name="Tirloni L."/>
            <person name="Braz G."/>
            <person name="Gandara A.C.P."/>
            <person name="Sabadin G.A."/>
            <person name="da Silva R.M."/>
            <person name="Guizzo M.G."/>
            <person name="Machado J.A."/>
            <person name="Costa E.P."/>
            <person name="Gomes H.F."/>
            <person name="Moraes J."/>
            <person name="Mota M.B.S."/>
            <person name="Mesquita R.D."/>
            <person name="Alvarenga P.H."/>
            <person name="Alves F."/>
            <person name="Seixas A."/>
            <person name="da Fonseca R.N."/>
            <person name="Fogaca A."/>
            <person name="Logullo C."/>
            <person name="Tanaka A."/>
            <person name="Daffre S."/>
            <person name="Termignoni C."/>
            <person name="Vaz I.S.Jr."/>
            <person name="Oliveira P.L."/>
            <person name="Ribeiro J.M."/>
        </authorList>
    </citation>
    <scope>NUCLEOTIDE SEQUENCE</scope>
    <source>
        <strain evidence="7">Porto Alegre</strain>
    </source>
</reference>
<dbReference type="Pfam" id="PF07690">
    <property type="entry name" value="MFS_1"/>
    <property type="match status" value="1"/>
</dbReference>
<dbReference type="OrthoDB" id="5667at2759"/>
<dbReference type="AlphaFoldDB" id="A0A6M2CH90"/>
<sequence length="513" mass="56416">MVSNRGMKDDSRFGVDSRWSWITAFFCAWVLFLTMATVRMSGIFFYGIVEAFGVTRAEASWPVSLAGTLMVLGGPIAGYLCHRFSCRAVLLTCSPLAGIGASICFLARRLEFITISFGLIHGTALCGLYVASNVLLAEHFEKRRATASSFVFAAFGFNSIFLTPLIEFFRTTYGIRGAFLLYGAILLNIIPAVIVLRSPSWLTKPKIARRKTQAEDYEVVQASFLIEPVNGERTEVQESESQFSCPIPHLDCEKPEILPAKNQKMPPYSCLVLKKRSLKLNYAKECILKVTLPTAARPFFTLTFFTQALSFAAIIFSANIFTMITADLAADRGMTPSDAVYLLQAFSAADIAFRAVAGVMVDSHTLSHELVMLIGYVAHGLAYEWLVWVNAFPQFVVASIFMGSTYGSRTCLQGSILVKDFGIAALPVVMGGVFFATGVVLLLTPLVIGYFRDSYGDYTGLLHCLAVVNIFFVCIWTFKLIANRRAKTTVTSKTGQDLFSVKSTKQKNGNIVG</sequence>
<feature type="transmembrane region" description="Helical" evidence="6">
    <location>
        <begin position="88"/>
        <end position="108"/>
    </location>
</feature>
<dbReference type="PANTHER" id="PTHR43385:SF1">
    <property type="entry name" value="RIBOFLAVIN TRANSPORTER RIBJ"/>
    <property type="match status" value="1"/>
</dbReference>
<feature type="transmembrane region" description="Helical" evidence="6">
    <location>
        <begin position="460"/>
        <end position="478"/>
    </location>
</feature>
<feature type="transmembrane region" description="Helical" evidence="6">
    <location>
        <begin position="424"/>
        <end position="448"/>
    </location>
</feature>
<organism evidence="7">
    <name type="scientific">Rhipicephalus microplus</name>
    <name type="common">Cattle tick</name>
    <name type="synonym">Boophilus microplus</name>
    <dbReference type="NCBI Taxonomy" id="6941"/>
    <lineage>
        <taxon>Eukaryota</taxon>
        <taxon>Metazoa</taxon>
        <taxon>Ecdysozoa</taxon>
        <taxon>Arthropoda</taxon>
        <taxon>Chelicerata</taxon>
        <taxon>Arachnida</taxon>
        <taxon>Acari</taxon>
        <taxon>Parasitiformes</taxon>
        <taxon>Ixodida</taxon>
        <taxon>Ixodoidea</taxon>
        <taxon>Ixodidae</taxon>
        <taxon>Rhipicephalinae</taxon>
        <taxon>Rhipicephalus</taxon>
        <taxon>Boophilus</taxon>
    </lineage>
</organism>
<dbReference type="Gene3D" id="1.20.1250.20">
    <property type="entry name" value="MFS general substrate transporter like domains"/>
    <property type="match status" value="2"/>
</dbReference>
<protein>
    <submittedName>
        <fullName evidence="7">Putative monocarboxylate transporter</fullName>
    </submittedName>
</protein>
<feature type="transmembrane region" description="Helical" evidence="6">
    <location>
        <begin position="175"/>
        <end position="196"/>
    </location>
</feature>
<evidence type="ECO:0000256" key="2">
    <source>
        <dbReference type="ARBA" id="ARBA00022448"/>
    </source>
</evidence>
<feature type="transmembrane region" description="Helical" evidence="6">
    <location>
        <begin position="114"/>
        <end position="137"/>
    </location>
</feature>
<evidence type="ECO:0000256" key="6">
    <source>
        <dbReference type="SAM" id="Phobius"/>
    </source>
</evidence>
<dbReference type="EMBL" id="GHWJ01000446">
    <property type="protein sequence ID" value="NOV33183.1"/>
    <property type="molecule type" value="Transcribed_RNA"/>
</dbReference>
<evidence type="ECO:0000256" key="3">
    <source>
        <dbReference type="ARBA" id="ARBA00022692"/>
    </source>
</evidence>
<dbReference type="InterPro" id="IPR052983">
    <property type="entry name" value="MFS_Riboflavin_Transporter"/>
</dbReference>
<dbReference type="GO" id="GO:0016020">
    <property type="term" value="C:membrane"/>
    <property type="evidence" value="ECO:0007669"/>
    <property type="project" value="UniProtKB-SubCell"/>
</dbReference>
<dbReference type="GO" id="GO:0022857">
    <property type="term" value="F:transmembrane transporter activity"/>
    <property type="evidence" value="ECO:0007669"/>
    <property type="project" value="InterPro"/>
</dbReference>
<evidence type="ECO:0000256" key="1">
    <source>
        <dbReference type="ARBA" id="ARBA00004141"/>
    </source>
</evidence>
<evidence type="ECO:0000256" key="5">
    <source>
        <dbReference type="ARBA" id="ARBA00023136"/>
    </source>
</evidence>
<dbReference type="SUPFAM" id="SSF103473">
    <property type="entry name" value="MFS general substrate transporter"/>
    <property type="match status" value="1"/>
</dbReference>
<evidence type="ECO:0000256" key="4">
    <source>
        <dbReference type="ARBA" id="ARBA00022989"/>
    </source>
</evidence>
<feature type="transmembrane region" description="Helical" evidence="6">
    <location>
        <begin position="21"/>
        <end position="49"/>
    </location>
</feature>
<keyword evidence="3 6" id="KW-0812">Transmembrane</keyword>
<keyword evidence="2" id="KW-0813">Transport</keyword>
<dbReference type="PANTHER" id="PTHR43385">
    <property type="entry name" value="RIBOFLAVIN TRANSPORTER RIBJ"/>
    <property type="match status" value="1"/>
</dbReference>